<name>A0A212EL02_DANPL</name>
<dbReference type="Pfam" id="PF11901">
    <property type="entry name" value="DM9"/>
    <property type="match status" value="1"/>
</dbReference>
<dbReference type="OrthoDB" id="1925699at2759"/>
<keyword evidence="2" id="KW-1185">Reference proteome</keyword>
<reference evidence="1 2" key="1">
    <citation type="journal article" date="2011" name="Cell">
        <title>The monarch butterfly genome yields insights into long-distance migration.</title>
        <authorList>
            <person name="Zhan S."/>
            <person name="Merlin C."/>
            <person name="Boore J.L."/>
            <person name="Reppert S.M."/>
        </authorList>
    </citation>
    <scope>NUCLEOTIDE SEQUENCE [LARGE SCALE GENOMIC DNA]</scope>
    <source>
        <strain evidence="1">F-2</strain>
    </source>
</reference>
<dbReference type="PANTHER" id="PTHR31649">
    <property type="entry name" value="AGAP009604-PA"/>
    <property type="match status" value="1"/>
</dbReference>
<dbReference type="eggNOG" id="ENOG502QVPV">
    <property type="taxonomic scope" value="Eukaryota"/>
</dbReference>
<dbReference type="EMBL" id="AGBW02014161">
    <property type="protein sequence ID" value="OWR42170.1"/>
    <property type="molecule type" value="Genomic_DNA"/>
</dbReference>
<dbReference type="SMART" id="SM00696">
    <property type="entry name" value="DM9"/>
    <property type="match status" value="2"/>
</dbReference>
<dbReference type="Proteomes" id="UP000007151">
    <property type="component" value="Unassembled WGS sequence"/>
</dbReference>
<comment type="caution">
    <text evidence="1">The sequence shown here is derived from an EMBL/GenBank/DDBJ whole genome shotgun (WGS) entry which is preliminary data.</text>
</comment>
<evidence type="ECO:0000313" key="1">
    <source>
        <dbReference type="EMBL" id="OWR42170.1"/>
    </source>
</evidence>
<dbReference type="InterPro" id="IPR006616">
    <property type="entry name" value="DM9_repeat"/>
</dbReference>
<dbReference type="PANTHER" id="PTHR31649:SF1">
    <property type="entry name" value="FARNESOIC ACID O-METHYL TRANSFERASE DOMAIN-CONTAINING PROTEIN"/>
    <property type="match status" value="1"/>
</dbReference>
<organism evidence="1 2">
    <name type="scientific">Danaus plexippus plexippus</name>
    <dbReference type="NCBI Taxonomy" id="278856"/>
    <lineage>
        <taxon>Eukaryota</taxon>
        <taxon>Metazoa</taxon>
        <taxon>Ecdysozoa</taxon>
        <taxon>Arthropoda</taxon>
        <taxon>Hexapoda</taxon>
        <taxon>Insecta</taxon>
        <taxon>Pterygota</taxon>
        <taxon>Neoptera</taxon>
        <taxon>Endopterygota</taxon>
        <taxon>Lepidoptera</taxon>
        <taxon>Glossata</taxon>
        <taxon>Ditrysia</taxon>
        <taxon>Papilionoidea</taxon>
        <taxon>Nymphalidae</taxon>
        <taxon>Danainae</taxon>
        <taxon>Danaini</taxon>
        <taxon>Danaina</taxon>
        <taxon>Danaus</taxon>
        <taxon>Danaus</taxon>
    </lineage>
</organism>
<dbReference type="AlphaFoldDB" id="A0A212EL02"/>
<protein>
    <submittedName>
        <fullName evidence="1">C3 and PZP alpha-2-macroglobulin domain-containing protein 8</fullName>
    </submittedName>
</protein>
<dbReference type="KEGG" id="dpl:KGM_201503"/>
<sequence length="141" mass="15793">MKWIHAKDGHAPLGALMAGFTVFGEPIFIARARHERALIPGKLIHSHGCAYISWGGLEFKKYEYEVLMDEKKQWIATSGNKIPLNAYPGGKTENHEVLFIGRVVGYKGETTPGKVQASQKVLYIPWGGKEISFSDYEILCR</sequence>
<proteinExistence type="predicted"/>
<dbReference type="STRING" id="278856.A0A212EL02"/>
<evidence type="ECO:0000313" key="2">
    <source>
        <dbReference type="Proteomes" id="UP000007151"/>
    </source>
</evidence>
<accession>A0A212EL02</accession>
<gene>
    <name evidence="1" type="ORF">KGM_201503</name>
</gene>